<feature type="region of interest" description="Disordered" evidence="1">
    <location>
        <begin position="456"/>
        <end position="496"/>
    </location>
</feature>
<proteinExistence type="predicted"/>
<dbReference type="AlphaFoldDB" id="A0A8H8U247"/>
<keyword evidence="3" id="KW-1185">Reference proteome</keyword>
<evidence type="ECO:0000313" key="2">
    <source>
        <dbReference type="EMBL" id="TVY28975.1"/>
    </source>
</evidence>
<dbReference type="RefSeq" id="XP_031007763.1">
    <property type="nucleotide sequence ID" value="XM_031146694.1"/>
</dbReference>
<accession>A0A8H8U247</accession>
<dbReference type="OrthoDB" id="5417628at2759"/>
<feature type="region of interest" description="Disordered" evidence="1">
    <location>
        <begin position="285"/>
        <end position="304"/>
    </location>
</feature>
<dbReference type="EMBL" id="QGMH01000024">
    <property type="protein sequence ID" value="TVY28975.1"/>
    <property type="molecule type" value="Genomic_DNA"/>
</dbReference>
<name>A0A8H8U247_9HELO</name>
<organism evidence="2 3">
    <name type="scientific">Lachnellula hyalina</name>
    <dbReference type="NCBI Taxonomy" id="1316788"/>
    <lineage>
        <taxon>Eukaryota</taxon>
        <taxon>Fungi</taxon>
        <taxon>Dikarya</taxon>
        <taxon>Ascomycota</taxon>
        <taxon>Pezizomycotina</taxon>
        <taxon>Leotiomycetes</taxon>
        <taxon>Helotiales</taxon>
        <taxon>Lachnaceae</taxon>
        <taxon>Lachnellula</taxon>
    </lineage>
</organism>
<protein>
    <submittedName>
        <fullName evidence="2">Uncharacterized protein</fullName>
    </submittedName>
</protein>
<evidence type="ECO:0000313" key="3">
    <source>
        <dbReference type="Proteomes" id="UP000431533"/>
    </source>
</evidence>
<dbReference type="GeneID" id="41981912"/>
<feature type="compositionally biased region" description="Basic and acidic residues" evidence="1">
    <location>
        <begin position="478"/>
        <end position="489"/>
    </location>
</feature>
<reference evidence="2 3" key="1">
    <citation type="submission" date="2018-05" db="EMBL/GenBank/DDBJ databases">
        <title>Genome sequencing and assembly of the regulated plant pathogen Lachnellula willkommii and related sister species for the development of diagnostic species identification markers.</title>
        <authorList>
            <person name="Giroux E."/>
            <person name="Bilodeau G."/>
        </authorList>
    </citation>
    <scope>NUCLEOTIDE SEQUENCE [LARGE SCALE GENOMIC DNA]</scope>
    <source>
        <strain evidence="2 3">CBS 185.66</strain>
    </source>
</reference>
<feature type="region of interest" description="Disordered" evidence="1">
    <location>
        <begin position="228"/>
        <end position="266"/>
    </location>
</feature>
<feature type="compositionally biased region" description="Low complexity" evidence="1">
    <location>
        <begin position="292"/>
        <end position="304"/>
    </location>
</feature>
<gene>
    <name evidence="2" type="ORF">LHYA1_G001714</name>
</gene>
<dbReference type="Proteomes" id="UP000431533">
    <property type="component" value="Unassembled WGS sequence"/>
</dbReference>
<evidence type="ECO:0000256" key="1">
    <source>
        <dbReference type="SAM" id="MobiDB-lite"/>
    </source>
</evidence>
<comment type="caution">
    <text evidence="2">The sequence shown here is derived from an EMBL/GenBank/DDBJ whole genome shotgun (WGS) entry which is preliminary data.</text>
</comment>
<sequence length="496" mass="55061">MRYQNWDVLVFPDQSKIPLQEFKAACQVIQDQESHSSQTNPHLLPTVTSFIPGLAAGSPFRISIHSWQNPEISRYVTSLQKPLDHVMFEARVFIDGSISGSKWFDQNGPWPTIIDISIDLDKQGEFEKLKFPTFHKELLSQSYWNAGDDLGRIKIVIAEGFSRDNLTYPFERVKNIVSFSFQHAPLDVLETSSIAWPNESMWRQVSLVGPYYSQQFSPRKVSDIIDAHSHSPRHTTNPREAGGASNSTIGSMFPPPPNFPKQTTFDPFTEPVHSAFIGWRQPSSDVSMGDYSNSNTRASASRNVSDPMILTEKQDRRFESLQMAGAYESICEALSAPMPAAPVNTPQNGAGTPLSELPNAHTFRAKTAGARQPSSVTVKYTPPAPNTYLVRPTSTRIEASIINSVKSKHNNVQPPPLESTVNPSEVVLTRKASLQIATENHSGIKRQRVITPAASKVIDDEDEPRSSPSIRKVSVRVAKQDSKEGERKILGGIENV</sequence>